<gene>
    <name evidence="2" type="ORF">LZD57_23385</name>
</gene>
<dbReference type="Gene3D" id="3.40.50.300">
    <property type="entry name" value="P-loop containing nucleotide triphosphate hydrolases"/>
    <property type="match status" value="1"/>
</dbReference>
<dbReference type="PANTHER" id="PTHR13696">
    <property type="entry name" value="P-LOOP CONTAINING NUCLEOSIDE TRIPHOSPHATE HYDROLASE"/>
    <property type="match status" value="1"/>
</dbReference>
<reference evidence="2" key="1">
    <citation type="submission" date="2022-01" db="EMBL/GenBank/DDBJ databases">
        <title>Jiella avicenniae sp. nov., a novel endophytic bacterium isolated from bark of Avicennia marina.</title>
        <authorList>
            <person name="Tuo L."/>
        </authorList>
    </citation>
    <scope>NUCLEOTIDE SEQUENCE</scope>
    <source>
        <strain evidence="2">CBK1P-4</strain>
    </source>
</reference>
<sequence length="217" mass="22947">MKTIALVTQKGGTGKSSLAVSLAVAAQEKGLRVYVIDLDPQGTAKNWFERREAETPQVATIDANQLQAALATLEKQGHDLVVLDTAGVNTPATVSAMQAADLCLIPARPSIADIEATRPTTASLTKLGKPFAFVLNQCPPGRSIRTSDAYRVLQLGGVVSTASLATRADHIDALALGQGVTERDPQGKAAREIRNLLQWVMNKMEGAADGHQKARVA</sequence>
<dbReference type="InterPro" id="IPR002586">
    <property type="entry name" value="CobQ/CobB/MinD/ParA_Nub-bd_dom"/>
</dbReference>
<feature type="domain" description="CobQ/CobB/MinD/ParA nucleotide binding" evidence="1">
    <location>
        <begin position="4"/>
        <end position="88"/>
    </location>
</feature>
<dbReference type="RefSeq" id="WP_233722006.1">
    <property type="nucleotide sequence ID" value="NZ_JAJUWU010000034.1"/>
</dbReference>
<dbReference type="AlphaFoldDB" id="A0A9X1P851"/>
<organism evidence="2 3">
    <name type="scientific">Jiella avicenniae</name>
    <dbReference type="NCBI Taxonomy" id="2907202"/>
    <lineage>
        <taxon>Bacteria</taxon>
        <taxon>Pseudomonadati</taxon>
        <taxon>Pseudomonadota</taxon>
        <taxon>Alphaproteobacteria</taxon>
        <taxon>Hyphomicrobiales</taxon>
        <taxon>Aurantimonadaceae</taxon>
        <taxon>Jiella</taxon>
    </lineage>
</organism>
<dbReference type="PIRSF" id="PIRSF009320">
    <property type="entry name" value="Nuc_binding_HP_1000"/>
    <property type="match status" value="1"/>
</dbReference>
<name>A0A9X1P851_9HYPH</name>
<evidence type="ECO:0000259" key="1">
    <source>
        <dbReference type="Pfam" id="PF01656"/>
    </source>
</evidence>
<comment type="caution">
    <text evidence="2">The sequence shown here is derived from an EMBL/GenBank/DDBJ whole genome shotgun (WGS) entry which is preliminary data.</text>
</comment>
<evidence type="ECO:0000313" key="2">
    <source>
        <dbReference type="EMBL" id="MCE7030936.1"/>
    </source>
</evidence>
<dbReference type="SUPFAM" id="SSF52540">
    <property type="entry name" value="P-loop containing nucleoside triphosphate hydrolases"/>
    <property type="match status" value="1"/>
</dbReference>
<dbReference type="Pfam" id="PF01656">
    <property type="entry name" value="CbiA"/>
    <property type="match status" value="1"/>
</dbReference>
<protein>
    <submittedName>
        <fullName evidence="2">ParA family protein</fullName>
    </submittedName>
</protein>
<dbReference type="PANTHER" id="PTHR13696:SF96">
    <property type="entry name" value="COBQ_COBB_MIND_PARA NUCLEOTIDE BINDING DOMAIN-CONTAINING PROTEIN"/>
    <property type="match status" value="1"/>
</dbReference>
<dbReference type="Proteomes" id="UP001139035">
    <property type="component" value="Unassembled WGS sequence"/>
</dbReference>
<dbReference type="EMBL" id="JAJUWU010000034">
    <property type="protein sequence ID" value="MCE7030936.1"/>
    <property type="molecule type" value="Genomic_DNA"/>
</dbReference>
<dbReference type="InterPro" id="IPR050678">
    <property type="entry name" value="DNA_Partitioning_ATPase"/>
</dbReference>
<keyword evidence="3" id="KW-1185">Reference proteome</keyword>
<dbReference type="InterPro" id="IPR027417">
    <property type="entry name" value="P-loop_NTPase"/>
</dbReference>
<accession>A0A9X1P851</accession>
<proteinExistence type="predicted"/>
<dbReference type="CDD" id="cd02042">
    <property type="entry name" value="ParAB_family"/>
    <property type="match status" value="1"/>
</dbReference>
<evidence type="ECO:0000313" key="3">
    <source>
        <dbReference type="Proteomes" id="UP001139035"/>
    </source>
</evidence>